<proteinExistence type="predicted"/>
<dbReference type="RefSeq" id="WP_147087131.1">
    <property type="nucleotide sequence ID" value="NZ_VORM01000009.1"/>
</dbReference>
<evidence type="ECO:0000313" key="1">
    <source>
        <dbReference type="EMBL" id="TXD88331.1"/>
    </source>
</evidence>
<dbReference type="Gene3D" id="1.10.101.10">
    <property type="entry name" value="PGBD-like superfamily/PGBD"/>
    <property type="match status" value="1"/>
</dbReference>
<gene>
    <name evidence="1" type="ORF">ESY86_13595</name>
</gene>
<dbReference type="InterPro" id="IPR018247">
    <property type="entry name" value="EF_Hand_1_Ca_BS"/>
</dbReference>
<evidence type="ECO:0008006" key="3">
    <source>
        <dbReference type="Google" id="ProtNLM"/>
    </source>
</evidence>
<dbReference type="AlphaFoldDB" id="A0A5C6ZGC3"/>
<accession>A0A5C6ZGC3</accession>
<reference evidence="1 2" key="1">
    <citation type="submission" date="2019-08" db="EMBL/GenBank/DDBJ databases">
        <title>Genomes of Subsaximicrobium wynnwilliamsii strains.</title>
        <authorList>
            <person name="Bowman J.P."/>
        </authorList>
    </citation>
    <scope>NUCLEOTIDE SEQUENCE [LARGE SCALE GENOMIC DNA]</scope>
    <source>
        <strain evidence="1 2">2-80-2</strain>
    </source>
</reference>
<sequence length="417" mass="47807">MSTLKLGLHDTGKAPSNPKEFLNILHAGDIKDVSSFKDEDRSTTLKFQAVSGSEITELQTFLYNAGFMPRGQYESVINGIFDYSTQASLRLFQEYVRTLDPEGDKNMKPDGIKGSGTQKHIDRWKLQNIKADWVNTSADQPSEEYSKWIGVLIAAKNHYLNNMNDILIEVEEFRKDTDTRKVSNWDYSTDEIHLVGIRRNQEKDDKIRRNDDLFILLINGMVFKFWGSTDPSQAMAYNDKKKRGRFDEPFLVEGQHKYRFGWHKSTYRALKPYKYGVLVFRDRDNDNALTESDIQKGLDPTPNGTINIHWSGVGSYNFSAGCQVIAGESYINHHNLNIDCSSFAGRNKSRLTNEFKETKGAYNVLADLVVCFSKPSKLGEKNHLYYTLGREKSFGLEEKFGKDYVIKTLRKMKSDIT</sequence>
<organism evidence="1 2">
    <name type="scientific">Subsaximicrobium wynnwilliamsii</name>
    <dbReference type="NCBI Taxonomy" id="291179"/>
    <lineage>
        <taxon>Bacteria</taxon>
        <taxon>Pseudomonadati</taxon>
        <taxon>Bacteroidota</taxon>
        <taxon>Flavobacteriia</taxon>
        <taxon>Flavobacteriales</taxon>
        <taxon>Flavobacteriaceae</taxon>
        <taxon>Subsaximicrobium</taxon>
    </lineage>
</organism>
<dbReference type="EMBL" id="VORO01000015">
    <property type="protein sequence ID" value="TXD88331.1"/>
    <property type="molecule type" value="Genomic_DNA"/>
</dbReference>
<dbReference type="Proteomes" id="UP000321578">
    <property type="component" value="Unassembled WGS sequence"/>
</dbReference>
<protein>
    <recommendedName>
        <fullName evidence="3">Peptidoglycan-binding protein</fullName>
    </recommendedName>
</protein>
<comment type="caution">
    <text evidence="1">The sequence shown here is derived from an EMBL/GenBank/DDBJ whole genome shotgun (WGS) entry which is preliminary data.</text>
</comment>
<dbReference type="PROSITE" id="PS00018">
    <property type="entry name" value="EF_HAND_1"/>
    <property type="match status" value="1"/>
</dbReference>
<keyword evidence="2" id="KW-1185">Reference proteome</keyword>
<dbReference type="InterPro" id="IPR036366">
    <property type="entry name" value="PGBDSf"/>
</dbReference>
<evidence type="ECO:0000313" key="2">
    <source>
        <dbReference type="Proteomes" id="UP000321578"/>
    </source>
</evidence>
<dbReference type="OrthoDB" id="1403469at2"/>
<dbReference type="SUPFAM" id="SSF47090">
    <property type="entry name" value="PGBD-like"/>
    <property type="match status" value="1"/>
</dbReference>
<dbReference type="InterPro" id="IPR036365">
    <property type="entry name" value="PGBD-like_sf"/>
</dbReference>
<name>A0A5C6ZGC3_9FLAO</name>